<dbReference type="PANTHER" id="PTHR43135">
    <property type="entry name" value="ALPHA-D-RIBOSE 1-METHYLPHOSPHONATE 5-TRIPHOSPHATE DIPHOSPHATASE"/>
    <property type="match status" value="1"/>
</dbReference>
<dbReference type="InterPro" id="IPR013108">
    <property type="entry name" value="Amidohydro_3"/>
</dbReference>
<dbReference type="PANTHER" id="PTHR43135:SF3">
    <property type="entry name" value="ALPHA-D-RIBOSE 1-METHYLPHOSPHONATE 5-TRIPHOSPHATE DIPHOSPHATASE"/>
    <property type="match status" value="1"/>
</dbReference>
<evidence type="ECO:0000313" key="5">
    <source>
        <dbReference type="EMBL" id="GAP66071.1"/>
    </source>
</evidence>
<feature type="region of interest" description="Disordered" evidence="1">
    <location>
        <begin position="1007"/>
        <end position="1054"/>
    </location>
</feature>
<evidence type="ECO:0000313" key="6">
    <source>
        <dbReference type="Proteomes" id="UP000253740"/>
    </source>
</evidence>
<gene>
    <name evidence="5" type="ORF">MBSD_n1373</name>
</gene>
<feature type="region of interest" description="Disordered" evidence="1">
    <location>
        <begin position="115"/>
        <end position="138"/>
    </location>
</feature>
<dbReference type="STRING" id="1475481.GCA_000953855_01392"/>
<feature type="domain" description="Amidohydrolase-related" evidence="3">
    <location>
        <begin position="883"/>
        <end position="971"/>
    </location>
</feature>
<protein>
    <submittedName>
        <fullName evidence="5">Amidohydrolase</fullName>
    </submittedName>
</protein>
<dbReference type="Gene3D" id="3.20.20.140">
    <property type="entry name" value="Metal-dependent hydrolases"/>
    <property type="match status" value="2"/>
</dbReference>
<feature type="domain" description="Amidohydrolase 3" evidence="4">
    <location>
        <begin position="395"/>
        <end position="455"/>
    </location>
</feature>
<dbReference type="RefSeq" id="WP_062536417.1">
    <property type="nucleotide sequence ID" value="NZ_DF970187.1"/>
</dbReference>
<dbReference type="InterPro" id="IPR032466">
    <property type="entry name" value="Metal_Hydrolase"/>
</dbReference>
<keyword evidence="6" id="KW-1185">Reference proteome</keyword>
<keyword evidence="5" id="KW-0378">Hydrolase</keyword>
<dbReference type="CDD" id="cd01309">
    <property type="entry name" value="Met_dep_hydrolase_C"/>
    <property type="match status" value="1"/>
</dbReference>
<dbReference type="InterPro" id="IPR011059">
    <property type="entry name" value="Metal-dep_hydrolase_composite"/>
</dbReference>
<feature type="compositionally biased region" description="Basic and acidic residues" evidence="1">
    <location>
        <begin position="1007"/>
        <end position="1016"/>
    </location>
</feature>
<keyword evidence="2" id="KW-0732">Signal</keyword>
<dbReference type="OrthoDB" id="9766983at2"/>
<evidence type="ECO:0000259" key="4">
    <source>
        <dbReference type="Pfam" id="PF07969"/>
    </source>
</evidence>
<dbReference type="Pfam" id="PF07969">
    <property type="entry name" value="Amidohydro_3"/>
    <property type="match status" value="1"/>
</dbReference>
<dbReference type="Proteomes" id="UP000253740">
    <property type="component" value="Unassembled WGS sequence"/>
</dbReference>
<dbReference type="InterPro" id="IPR006680">
    <property type="entry name" value="Amidohydro-rel"/>
</dbReference>
<dbReference type="SUPFAM" id="SSF51338">
    <property type="entry name" value="Composite domain of metallo-dependent hydrolases"/>
    <property type="match status" value="2"/>
</dbReference>
<accession>A0A0K8QMW6</accession>
<feature type="signal peptide" evidence="2">
    <location>
        <begin position="1"/>
        <end position="32"/>
    </location>
</feature>
<dbReference type="Gene3D" id="2.30.40.10">
    <property type="entry name" value="Urease, subunit C, domain 1"/>
    <property type="match status" value="1"/>
</dbReference>
<proteinExistence type="predicted"/>
<evidence type="ECO:0000256" key="1">
    <source>
        <dbReference type="SAM" id="MobiDB-lite"/>
    </source>
</evidence>
<dbReference type="Pfam" id="PF01979">
    <property type="entry name" value="Amidohydro_1"/>
    <property type="match status" value="1"/>
</dbReference>
<organism evidence="5">
    <name type="scientific">Mizugakiibacter sediminis</name>
    <dbReference type="NCBI Taxonomy" id="1475481"/>
    <lineage>
        <taxon>Bacteria</taxon>
        <taxon>Pseudomonadati</taxon>
        <taxon>Pseudomonadota</taxon>
        <taxon>Gammaproteobacteria</taxon>
        <taxon>Lysobacterales</taxon>
        <taxon>Rhodanobacteraceae</taxon>
        <taxon>Mizugakiibacter</taxon>
    </lineage>
</organism>
<dbReference type="SUPFAM" id="SSF51556">
    <property type="entry name" value="Metallo-dependent hydrolases"/>
    <property type="match status" value="2"/>
</dbReference>
<dbReference type="InterPro" id="IPR051781">
    <property type="entry name" value="Metallo-dep_Hydrolase"/>
</dbReference>
<sequence length="1054" mass="112810">MSNTRYRPRRHTLPSCLAALALTLLAGAPLHAQVDTRPVEGIADRTPRLAAFVHARLVIKPGEVVDDGTLVVRDGVIVAAGRGVKIPDGAARIDLGGKTVFAGFIDPLSAYAQPVPPETPAAGGGRRGASPAMPQPQPGAAYWNARVHPQEDVAASVKPDAKAAEKLRALGFTDALSVPQRGVFRGQSALYALSDAANGNDALIRARVAQHLAFETSGWGSAEYPGSLMGAIALIRQALYDARWQQQRLAWQAKRAEAERTAPNDALAALAPLLAGRQPAIFATRDELDYGRALAIAREFGLKPVLAGNGHEYRMAPKLAAAGVPVIVPLDFPEAPAVEDPDAALDVSLAELEHWRWAPYNARVLAEAGVPFAFTAAGLKKPEEEFWKRVRKTVADGLDPDAALAALTTQPAAMLGVADELGTLQPGRLAHFVVADADLLYRDDARIYETWIDGRRYRLADPAAPDPRGGWTLAWSGGNGPASMEVSGKDAALTAKAGGESFPLTQSDDGRLLLYVPGKLLGSARERVVVVAQLDGGAFDGRAELEDGRRLRVHGTLTQPAPRALAAAPAKPPLPGELRFPAGAYGRRGLPPQPAALVVRHATIWTQGPLGVLEDADLLVEKGKVAAVGRNLKAPSGAVEIDGSGKHVSPGIIDAHSHIAVSGGVNEATHAVTSEVRIGDVLDPTDIIIYRQLAGGTTTAMVLHGSANPIGGQSQIVKLRWGADADGLKFKRAPETIKFALGENVKQSNWGDNFTTRYPQTRMGVEQIDLDSLLAAQAYGAALNAGHAADGGPLRRDLRLEALWEVLQGKRLVQIHSYRQDEILGFIRIAQQFHIVPTFQHVLEGYKVADAIARLGAGASTFSDWWAYKFEVRDAIPYNGALMTRQGVTVSFNSDDDEMGRRLNTEAAKSVKYGGLSDTEALALVTINPARQLHIDKYVGSLEPGKDADFVIWNAPPLSTLAVPQQTWVDGRKYFDRADDLAERANVERERAALIAAALPERVKALAQDGDKKDKAGAAAPQPREEDLLRRYAARRPIYHDDEPVNGCTDAESH</sequence>
<dbReference type="GO" id="GO:0016810">
    <property type="term" value="F:hydrolase activity, acting on carbon-nitrogen (but not peptide) bonds"/>
    <property type="evidence" value="ECO:0007669"/>
    <property type="project" value="InterPro"/>
</dbReference>
<name>A0A0K8QMW6_9GAMM</name>
<evidence type="ECO:0000259" key="3">
    <source>
        <dbReference type="Pfam" id="PF01979"/>
    </source>
</evidence>
<reference evidence="5" key="1">
    <citation type="submission" date="2015-08" db="EMBL/GenBank/DDBJ databases">
        <title>Complete DNA Sequence of Pseudomonas syringae pv. actinidiae, the Causal Agent of Kiwifruit Canker Disease.</title>
        <authorList>
            <person name="Rikkerink E.H.A."/>
            <person name="Fineran P.C."/>
        </authorList>
    </citation>
    <scope>NUCLEOTIDE SEQUENCE</scope>
    <source>
        <strain evidence="5">SkMP5</strain>
    </source>
</reference>
<dbReference type="AlphaFoldDB" id="A0A0K8QMW6"/>
<feature type="chain" id="PRO_5005514921" evidence="2">
    <location>
        <begin position="33"/>
        <end position="1054"/>
    </location>
</feature>
<dbReference type="EMBL" id="DF970187">
    <property type="protein sequence ID" value="GAP66071.1"/>
    <property type="molecule type" value="Genomic_DNA"/>
</dbReference>
<evidence type="ECO:0000256" key="2">
    <source>
        <dbReference type="SAM" id="SignalP"/>
    </source>
</evidence>